<feature type="region of interest" description="Disordered" evidence="1">
    <location>
        <begin position="66"/>
        <end position="88"/>
    </location>
</feature>
<reference evidence="2" key="1">
    <citation type="submission" date="2022-07" db="EMBL/GenBank/DDBJ databases">
        <title>Phylogenomic reconstructions and comparative analyses of Kickxellomycotina fungi.</title>
        <authorList>
            <person name="Reynolds N.K."/>
            <person name="Stajich J.E."/>
            <person name="Barry K."/>
            <person name="Grigoriev I.V."/>
            <person name="Crous P."/>
            <person name="Smith M.E."/>
        </authorList>
    </citation>
    <scope>NUCLEOTIDE SEQUENCE</scope>
    <source>
        <strain evidence="2">RSA 1196</strain>
    </source>
</reference>
<dbReference type="OrthoDB" id="1918at2759"/>
<sequence length="785" mass="84512">MGMVVTTRLDQNGIFYSGDTLRCKVTFSYEPTGSTSSVDPTLNRYILRSRASSAVRPTTNNSEICSLRSTDGHIPNKPHGDPSAPLVSPVHPDPPLVEPESVGGSNPAFPAFAMGSSGHDPTSTPFYSPTQSHHVPLASSRLSIDSTATSATVYSTYPRERWLPFGLPMRSNPSHPFAYSVPNGRSRAPSLLSPDEPSFIQDDIGRLPTKSNNPSSIGSWLGLWGEQGLNGMGEPPKSSGLPVGSHGGESDFESTSRSVSLSESLWNRFPSMLRAASSERTRTPLHRVSGMSRSSSSPHAASKTERILWAFAQVTGTFSVEPSLVCTDKLAPLHTTAMYSSTGSATTASGAGGAVIGGGSLGTDTTPVAHLKSSSNSLPPLASRSDGGGAYRNAPKWPVFSTPPSILCSDLTLRLGQSQTITYELNLPEQLPPTFRGKSIRFTYTLVLVIQKSALNHKSHIVHVPFKILARVDQDGAFVPYDILSPVVMVKDESVVQESLSPEKKLLTGFDSIDLSCNAYLEKILNAVRSSDQSDGNDSSMTSILPNSTGHLSSDDKFSISQHVEHLCLQRKTVVARLNNHAGQCVAHIALPKSRFQVGETITGSIQFMDTSVSCYQMSVWLESEETIAPEFATQGPQTTRAMTRRVYDEYHDFCRFVQCTSFALCAPPSHNTPATFHTSAVQLAWCLRIEFIITDSGVVGDNGLNTPLPASPSLAKPPRATPSLPIFEPLKTSYQYHIQSGTAVETIPTETLSCTLPLTIYPGNQLLIGHLDGASFATQRFTLP</sequence>
<name>A0A9W8ATI9_9FUNG</name>
<evidence type="ECO:0000313" key="3">
    <source>
        <dbReference type="Proteomes" id="UP001150925"/>
    </source>
</evidence>
<feature type="region of interest" description="Disordered" evidence="1">
    <location>
        <begin position="276"/>
        <end position="299"/>
    </location>
</feature>
<dbReference type="Proteomes" id="UP001150925">
    <property type="component" value="Unassembled WGS sequence"/>
</dbReference>
<comment type="caution">
    <text evidence="2">The sequence shown here is derived from an EMBL/GenBank/DDBJ whole genome shotgun (WGS) entry which is preliminary data.</text>
</comment>
<feature type="non-terminal residue" evidence="2">
    <location>
        <position position="785"/>
    </location>
</feature>
<dbReference type="PANTHER" id="PTHR12507">
    <property type="entry name" value="REDUCED GROWTH PHENOTYPE 1 RGP1, YEAST -RELATED"/>
    <property type="match status" value="1"/>
</dbReference>
<keyword evidence="3" id="KW-1185">Reference proteome</keyword>
<dbReference type="InterPro" id="IPR014848">
    <property type="entry name" value="Rgp1"/>
</dbReference>
<proteinExistence type="predicted"/>
<evidence type="ECO:0000313" key="2">
    <source>
        <dbReference type="EMBL" id="KAJ1965903.1"/>
    </source>
</evidence>
<dbReference type="AlphaFoldDB" id="A0A9W8ATI9"/>
<evidence type="ECO:0000256" key="1">
    <source>
        <dbReference type="SAM" id="MobiDB-lite"/>
    </source>
</evidence>
<gene>
    <name evidence="2" type="primary">RGP1</name>
    <name evidence="2" type="ORF">IWQ62_002549</name>
</gene>
<dbReference type="EMBL" id="JANBPY010000558">
    <property type="protein sequence ID" value="KAJ1965903.1"/>
    <property type="molecule type" value="Genomic_DNA"/>
</dbReference>
<protein>
    <submittedName>
        <fullName evidence="2">Golgi membrane exchange factor (Ric1p-Rgp1p) subunit</fullName>
    </submittedName>
</protein>
<feature type="region of interest" description="Disordered" evidence="1">
    <location>
        <begin position="366"/>
        <end position="387"/>
    </location>
</feature>
<feature type="region of interest" description="Disordered" evidence="1">
    <location>
        <begin position="228"/>
        <end position="256"/>
    </location>
</feature>
<feature type="compositionally biased region" description="Low complexity" evidence="1">
    <location>
        <begin position="289"/>
        <end position="299"/>
    </location>
</feature>
<dbReference type="Pfam" id="PF08737">
    <property type="entry name" value="Rgp1"/>
    <property type="match status" value="1"/>
</dbReference>
<organism evidence="2 3">
    <name type="scientific">Dispira parvispora</name>
    <dbReference type="NCBI Taxonomy" id="1520584"/>
    <lineage>
        <taxon>Eukaryota</taxon>
        <taxon>Fungi</taxon>
        <taxon>Fungi incertae sedis</taxon>
        <taxon>Zoopagomycota</taxon>
        <taxon>Kickxellomycotina</taxon>
        <taxon>Dimargaritomycetes</taxon>
        <taxon>Dimargaritales</taxon>
        <taxon>Dimargaritaceae</taxon>
        <taxon>Dispira</taxon>
    </lineage>
</organism>
<accession>A0A9W8ATI9</accession>